<accession>A0A8T0IF23</accession>
<dbReference type="AlphaFoldDB" id="A0A8T0IF23"/>
<evidence type="ECO:0000313" key="3">
    <source>
        <dbReference type="Proteomes" id="UP000822688"/>
    </source>
</evidence>
<keyword evidence="3" id="KW-1185">Reference proteome</keyword>
<feature type="compositionally biased region" description="Basic residues" evidence="1">
    <location>
        <begin position="271"/>
        <end position="280"/>
    </location>
</feature>
<comment type="caution">
    <text evidence="2">The sequence shown here is derived from an EMBL/GenBank/DDBJ whole genome shotgun (WGS) entry which is preliminary data.</text>
</comment>
<name>A0A8T0IF23_CERPU</name>
<feature type="region of interest" description="Disordered" evidence="1">
    <location>
        <begin position="231"/>
        <end position="297"/>
    </location>
</feature>
<dbReference type="Proteomes" id="UP000822688">
    <property type="component" value="Chromosome 4"/>
</dbReference>
<feature type="compositionally biased region" description="Polar residues" evidence="1">
    <location>
        <begin position="140"/>
        <end position="152"/>
    </location>
</feature>
<evidence type="ECO:0000313" key="2">
    <source>
        <dbReference type="EMBL" id="KAG0581476.1"/>
    </source>
</evidence>
<evidence type="ECO:0000256" key="1">
    <source>
        <dbReference type="SAM" id="MobiDB-lite"/>
    </source>
</evidence>
<feature type="compositionally biased region" description="Polar residues" evidence="1">
    <location>
        <begin position="407"/>
        <end position="426"/>
    </location>
</feature>
<feature type="region of interest" description="Disordered" evidence="1">
    <location>
        <begin position="386"/>
        <end position="448"/>
    </location>
</feature>
<dbReference type="EMBL" id="CM026424">
    <property type="protein sequence ID" value="KAG0581476.1"/>
    <property type="molecule type" value="Genomic_DNA"/>
</dbReference>
<proteinExistence type="predicted"/>
<feature type="compositionally biased region" description="Basic and acidic residues" evidence="1">
    <location>
        <begin position="571"/>
        <end position="582"/>
    </location>
</feature>
<feature type="compositionally biased region" description="Basic and acidic residues" evidence="1">
    <location>
        <begin position="472"/>
        <end position="483"/>
    </location>
</feature>
<organism evidence="2 3">
    <name type="scientific">Ceratodon purpureus</name>
    <name type="common">Fire moss</name>
    <name type="synonym">Dicranum purpureum</name>
    <dbReference type="NCBI Taxonomy" id="3225"/>
    <lineage>
        <taxon>Eukaryota</taxon>
        <taxon>Viridiplantae</taxon>
        <taxon>Streptophyta</taxon>
        <taxon>Embryophyta</taxon>
        <taxon>Bryophyta</taxon>
        <taxon>Bryophytina</taxon>
        <taxon>Bryopsida</taxon>
        <taxon>Dicranidae</taxon>
        <taxon>Pseudoditrichales</taxon>
        <taxon>Ditrichaceae</taxon>
        <taxon>Ceratodon</taxon>
    </lineage>
</organism>
<reference evidence="2" key="1">
    <citation type="submission" date="2020-06" db="EMBL/GenBank/DDBJ databases">
        <title>WGS assembly of Ceratodon purpureus strain R40.</title>
        <authorList>
            <person name="Carey S.B."/>
            <person name="Jenkins J."/>
            <person name="Shu S."/>
            <person name="Lovell J.T."/>
            <person name="Sreedasyam A."/>
            <person name="Maumus F."/>
            <person name="Tiley G.P."/>
            <person name="Fernandez-Pozo N."/>
            <person name="Barry K."/>
            <person name="Chen C."/>
            <person name="Wang M."/>
            <person name="Lipzen A."/>
            <person name="Daum C."/>
            <person name="Saski C.A."/>
            <person name="Payton A.C."/>
            <person name="Mcbreen J.C."/>
            <person name="Conrad R.E."/>
            <person name="Kollar L.M."/>
            <person name="Olsson S."/>
            <person name="Huttunen S."/>
            <person name="Landis J.B."/>
            <person name="Wickett N.J."/>
            <person name="Johnson M.G."/>
            <person name="Rensing S.A."/>
            <person name="Grimwood J."/>
            <person name="Schmutz J."/>
            <person name="Mcdaniel S.F."/>
        </authorList>
    </citation>
    <scope>NUCLEOTIDE SEQUENCE</scope>
    <source>
        <strain evidence="2">R40</strain>
    </source>
</reference>
<gene>
    <name evidence="2" type="ORF">KC19_4G255100</name>
</gene>
<feature type="region of interest" description="Disordered" evidence="1">
    <location>
        <begin position="468"/>
        <end position="487"/>
    </location>
</feature>
<feature type="region of interest" description="Disordered" evidence="1">
    <location>
        <begin position="1"/>
        <end position="63"/>
    </location>
</feature>
<feature type="region of interest" description="Disordered" evidence="1">
    <location>
        <begin position="517"/>
        <end position="591"/>
    </location>
</feature>
<feature type="region of interest" description="Disordered" evidence="1">
    <location>
        <begin position="313"/>
        <end position="362"/>
    </location>
</feature>
<feature type="compositionally biased region" description="Polar residues" evidence="1">
    <location>
        <begin position="99"/>
        <end position="108"/>
    </location>
</feature>
<sequence>MEQLKKMSQYEEAAPGNNGLPGEHSRSPKGIARRGSQKLGTLLLRRDSDSDNERVELPHEPMAMQLTPKSSLLGVQITDDDEALFFSRRSAMSAMISENFRSNSSGSTAPIKREAETGKRKEQPKRMDSTSLLPPPGSGRTHSGVLQSQPGLTANGDHTHSSGHTMMPINAEGSRLPSGLLYPCSNPGGNPNSCLLNAAHFTFDSAILSPDPAGAGGSNNLTERIFKKLMGQSKLHRSNSKSGSPAGDESKSPNSTLDCPTSPASSERSFRGKSKKKSLRCRSEDANTVVAANPRPKSQLAQYLRSMTAMSGDHAIDDDDLEGPSEAAWLDPDSPYHPNRQEVDRYASTPGNSKKKPTLESWSSNSSSWNLSLVQNPLKTVSTIVGRRHREHGSTPGRSIRKGSRFGNDTITHISLTGSYDGSSARSRGVRKGNGSEVSSGRSWWSEIGSGRKSTSIWACSGRLQAEASAEPDLHEPDMEQRNNVKNRVVQRQVERAKVDEEAFPFNNPVASSFVFREAEKSQSSPDAAPRGGPVDRITLHKTTVSGTDSDDLQYSDAYHDPEDGSITDSDASHRLSLDRDGPNGALNHAPQWDSARSFDYVGVVGLSSRGMSSRALSGFLEMGRSGRFSVDLNRGQKLDKAQHLPTPDVRLRIFASEKSSKRSILSPCLPFLQRSPHKNVPRIQQAPSTGSSRRIQAVNSFTARLGPVAENPTLAGQFHVQ</sequence>
<feature type="compositionally biased region" description="Basic and acidic residues" evidence="1">
    <location>
        <begin position="111"/>
        <end position="128"/>
    </location>
</feature>
<feature type="region of interest" description="Disordered" evidence="1">
    <location>
        <begin position="97"/>
        <end position="172"/>
    </location>
</feature>
<feature type="compositionally biased region" description="Basic and acidic residues" evidence="1">
    <location>
        <begin position="44"/>
        <end position="59"/>
    </location>
</feature>
<protein>
    <submittedName>
        <fullName evidence="2">Uncharacterized protein</fullName>
    </submittedName>
</protein>
<feature type="compositionally biased region" description="Polar residues" evidence="1">
    <location>
        <begin position="252"/>
        <end position="267"/>
    </location>
</feature>